<reference evidence="12" key="1">
    <citation type="submission" date="2025-08" db="UniProtKB">
        <authorList>
            <consortium name="RefSeq"/>
        </authorList>
    </citation>
    <scope>IDENTIFICATION</scope>
    <source>
        <tissue evidence="12">Blood</tissue>
    </source>
</reference>
<dbReference type="CTD" id="4118"/>
<evidence type="ECO:0000259" key="10">
    <source>
        <dbReference type="PROSITE" id="PS51225"/>
    </source>
</evidence>
<dbReference type="PRINTS" id="PR01884">
    <property type="entry name" value="MALPROTEIN"/>
</dbReference>
<evidence type="ECO:0000313" key="12">
    <source>
        <dbReference type="RefSeq" id="XP_021553208.1"/>
    </source>
</evidence>
<evidence type="ECO:0000256" key="3">
    <source>
        <dbReference type="ARBA" id="ARBA00022989"/>
    </source>
</evidence>
<dbReference type="Proteomes" id="UP000248481">
    <property type="component" value="Chromosome 10"/>
</dbReference>
<evidence type="ECO:0000256" key="1">
    <source>
        <dbReference type="ARBA" id="ARBA00004141"/>
    </source>
</evidence>
<keyword evidence="3 9" id="KW-1133">Transmembrane helix</keyword>
<dbReference type="GO" id="GO:0042552">
    <property type="term" value="P:myelination"/>
    <property type="evidence" value="ECO:0007669"/>
    <property type="project" value="TreeGrafter"/>
</dbReference>
<evidence type="ECO:0000313" key="11">
    <source>
        <dbReference type="Proteomes" id="UP000248481"/>
    </source>
</evidence>
<dbReference type="InterPro" id="IPR013295">
    <property type="entry name" value="MAL"/>
</dbReference>
<dbReference type="PANTHER" id="PTHR22776">
    <property type="entry name" value="MARVEL-CONTAINING POTENTIAL LIPID RAFT-ASSOCIATED PROTEIN"/>
    <property type="match status" value="1"/>
</dbReference>
<organism evidence="11 12">
    <name type="scientific">Neomonachus schauinslandi</name>
    <name type="common">Hawaiian monk seal</name>
    <name type="synonym">Monachus schauinslandi</name>
    <dbReference type="NCBI Taxonomy" id="29088"/>
    <lineage>
        <taxon>Eukaryota</taxon>
        <taxon>Metazoa</taxon>
        <taxon>Chordata</taxon>
        <taxon>Craniata</taxon>
        <taxon>Vertebrata</taxon>
        <taxon>Euteleostomi</taxon>
        <taxon>Mammalia</taxon>
        <taxon>Eutheria</taxon>
        <taxon>Laurasiatheria</taxon>
        <taxon>Carnivora</taxon>
        <taxon>Caniformia</taxon>
        <taxon>Pinnipedia</taxon>
        <taxon>Phocidae</taxon>
        <taxon>Monachinae</taxon>
        <taxon>Monachini</taxon>
        <taxon>Neomonachus</taxon>
    </lineage>
</organism>
<comment type="similarity">
    <text evidence="6">Belongs to the MAL family.</text>
</comment>
<dbReference type="GO" id="GO:0019911">
    <property type="term" value="F:structural constituent of myelin sheath"/>
    <property type="evidence" value="ECO:0007669"/>
    <property type="project" value="TreeGrafter"/>
</dbReference>
<evidence type="ECO:0000256" key="6">
    <source>
        <dbReference type="ARBA" id="ARBA00034721"/>
    </source>
</evidence>
<dbReference type="PROSITE" id="PS51225">
    <property type="entry name" value="MARVEL"/>
    <property type="match status" value="1"/>
</dbReference>
<name>A0A2Y9HN72_NEOSC</name>
<feature type="transmembrane region" description="Helical" evidence="9">
    <location>
        <begin position="25"/>
        <end position="46"/>
    </location>
</feature>
<dbReference type="GO" id="GO:0016020">
    <property type="term" value="C:membrane"/>
    <property type="evidence" value="ECO:0007669"/>
    <property type="project" value="UniProtKB-SubCell"/>
</dbReference>
<evidence type="ECO:0000256" key="9">
    <source>
        <dbReference type="SAM" id="Phobius"/>
    </source>
</evidence>
<feature type="transmembrane region" description="Helical" evidence="9">
    <location>
        <begin position="87"/>
        <end position="106"/>
    </location>
</feature>
<protein>
    <recommendedName>
        <fullName evidence="7">Myelin and lymphocyte protein</fullName>
    </recommendedName>
</protein>
<comment type="subcellular location">
    <subcellularLocation>
        <location evidence="1">Membrane</location>
        <topology evidence="1">Multi-pass membrane protein</topology>
    </subcellularLocation>
</comment>
<keyword evidence="5" id="KW-0449">Lipoprotein</keyword>
<dbReference type="RefSeq" id="XP_021553208.1">
    <property type="nucleotide sequence ID" value="XM_021697533.1"/>
</dbReference>
<evidence type="ECO:0000256" key="4">
    <source>
        <dbReference type="ARBA" id="ARBA00023136"/>
    </source>
</evidence>
<dbReference type="GeneID" id="110587306"/>
<dbReference type="AlphaFoldDB" id="A0A2Y9HN72"/>
<evidence type="ECO:0000256" key="5">
    <source>
        <dbReference type="ARBA" id="ARBA00023288"/>
    </source>
</evidence>
<evidence type="ECO:0000256" key="7">
    <source>
        <dbReference type="ARBA" id="ARBA00039981"/>
    </source>
</evidence>
<feature type="transmembrane region" description="Helical" evidence="9">
    <location>
        <begin position="53"/>
        <end position="75"/>
    </location>
</feature>
<gene>
    <name evidence="12" type="primary">MAL</name>
</gene>
<keyword evidence="4 8" id="KW-0472">Membrane</keyword>
<dbReference type="PANTHER" id="PTHR22776:SF12">
    <property type="entry name" value="MYELIN AND LYMPHOCYTE PROTEIN"/>
    <property type="match status" value="1"/>
</dbReference>
<dbReference type="InterPro" id="IPR008253">
    <property type="entry name" value="Marvel"/>
</dbReference>
<keyword evidence="2 8" id="KW-0812">Transmembrane</keyword>
<evidence type="ECO:0000256" key="2">
    <source>
        <dbReference type="ARBA" id="ARBA00022692"/>
    </source>
</evidence>
<keyword evidence="11" id="KW-1185">Reference proteome</keyword>
<evidence type="ECO:0000256" key="8">
    <source>
        <dbReference type="PROSITE-ProRule" id="PRU00581"/>
    </source>
</evidence>
<dbReference type="InterPro" id="IPR050578">
    <property type="entry name" value="MARVEL-CKLF_proteins"/>
</dbReference>
<sequence>MAPAAASRGSTLPSGFAVFTTFPDLLFFFEFVFGGLVWILVASSLVPIPLIQGWVMFVSVFYFLATTTLLVLYIIGAHGGETSWVTLVFSYMATLLYVVHAVFSLIRWKSS</sequence>
<accession>A0A2Y9HN72</accession>
<feature type="domain" description="MARVEL" evidence="10">
    <location>
        <begin position="18"/>
        <end position="111"/>
    </location>
</feature>
<proteinExistence type="inferred from homology"/>